<dbReference type="GO" id="GO:0005524">
    <property type="term" value="F:ATP binding"/>
    <property type="evidence" value="ECO:0007669"/>
    <property type="project" value="UniProtKB-KW"/>
</dbReference>
<keyword evidence="1" id="KW-0547">Nucleotide-binding</keyword>
<dbReference type="PANTHER" id="PTHR24223">
    <property type="entry name" value="ATP-BINDING CASSETTE SUB-FAMILY C"/>
    <property type="match status" value="1"/>
</dbReference>
<sequence>RVALARAVYQDRSVYLLDDVLSAVDVQVARHILRHCLLGLLKDKTRILCTHQTQFLLQADSVVHMDQGTVLRQGPPAEVLPDYEEMLTSSQLEEPPLPRPEPTGLATERGDRDSLLDGEGRETGSVAWRVYGVYLRAVGLTLTAFVLAAVTFMQISRNGTDWWIAYWVTHTDNTTSISTLQHVDGEIVACGRVQPRYQT</sequence>
<feature type="compositionally biased region" description="Basic and acidic residues" evidence="3">
    <location>
        <begin position="108"/>
        <end position="118"/>
    </location>
</feature>
<dbReference type="SUPFAM" id="SSF52540">
    <property type="entry name" value="P-loop containing nucleoside triphosphate hydrolases"/>
    <property type="match status" value="1"/>
</dbReference>
<evidence type="ECO:0000256" key="4">
    <source>
        <dbReference type="SAM" id="Phobius"/>
    </source>
</evidence>
<name>A0A1B6KGF4_9HEMI</name>
<evidence type="ECO:0008006" key="6">
    <source>
        <dbReference type="Google" id="ProtNLM"/>
    </source>
</evidence>
<dbReference type="EMBL" id="GEBQ01029472">
    <property type="protein sequence ID" value="JAT10505.1"/>
    <property type="molecule type" value="Transcribed_RNA"/>
</dbReference>
<dbReference type="Gene3D" id="3.40.50.300">
    <property type="entry name" value="P-loop containing nucleotide triphosphate hydrolases"/>
    <property type="match status" value="1"/>
</dbReference>
<feature type="non-terminal residue" evidence="5">
    <location>
        <position position="1"/>
    </location>
</feature>
<feature type="transmembrane region" description="Helical" evidence="4">
    <location>
        <begin position="133"/>
        <end position="155"/>
    </location>
</feature>
<protein>
    <recommendedName>
        <fullName evidence="6">ABC transporter domain-containing protein</fullName>
    </recommendedName>
</protein>
<keyword evidence="4" id="KW-1133">Transmembrane helix</keyword>
<dbReference type="PANTHER" id="PTHR24223:SF330">
    <property type="entry name" value="ATP-BINDING CASSETTE SUB-FAMILY C MEMBER 10"/>
    <property type="match status" value="1"/>
</dbReference>
<dbReference type="GO" id="GO:0016020">
    <property type="term" value="C:membrane"/>
    <property type="evidence" value="ECO:0007669"/>
    <property type="project" value="TreeGrafter"/>
</dbReference>
<feature type="non-terminal residue" evidence="5">
    <location>
        <position position="199"/>
    </location>
</feature>
<dbReference type="InterPro" id="IPR050173">
    <property type="entry name" value="ABC_transporter_C-like"/>
</dbReference>
<dbReference type="InterPro" id="IPR027417">
    <property type="entry name" value="P-loop_NTPase"/>
</dbReference>
<feature type="region of interest" description="Disordered" evidence="3">
    <location>
        <begin position="89"/>
        <end position="118"/>
    </location>
</feature>
<evidence type="ECO:0000256" key="1">
    <source>
        <dbReference type="ARBA" id="ARBA00022741"/>
    </source>
</evidence>
<accession>A0A1B6KGF4</accession>
<keyword evidence="4" id="KW-0812">Transmembrane</keyword>
<evidence type="ECO:0000313" key="5">
    <source>
        <dbReference type="EMBL" id="JAT10505.1"/>
    </source>
</evidence>
<proteinExistence type="predicted"/>
<organism evidence="5">
    <name type="scientific">Graphocephala atropunctata</name>
    <dbReference type="NCBI Taxonomy" id="36148"/>
    <lineage>
        <taxon>Eukaryota</taxon>
        <taxon>Metazoa</taxon>
        <taxon>Ecdysozoa</taxon>
        <taxon>Arthropoda</taxon>
        <taxon>Hexapoda</taxon>
        <taxon>Insecta</taxon>
        <taxon>Pterygota</taxon>
        <taxon>Neoptera</taxon>
        <taxon>Paraneoptera</taxon>
        <taxon>Hemiptera</taxon>
        <taxon>Auchenorrhyncha</taxon>
        <taxon>Membracoidea</taxon>
        <taxon>Cicadellidae</taxon>
        <taxon>Cicadellinae</taxon>
        <taxon>Cicadellini</taxon>
        <taxon>Graphocephala</taxon>
    </lineage>
</organism>
<gene>
    <name evidence="5" type="ORF">g.7469</name>
</gene>
<keyword evidence="4" id="KW-0472">Membrane</keyword>
<reference evidence="5" key="1">
    <citation type="submission" date="2015-11" db="EMBL/GenBank/DDBJ databases">
        <title>De novo transcriptome assembly of four potential Pierce s Disease insect vectors from Arizona vineyards.</title>
        <authorList>
            <person name="Tassone E.E."/>
        </authorList>
    </citation>
    <scope>NUCLEOTIDE SEQUENCE</scope>
</reference>
<dbReference type="GO" id="GO:0042626">
    <property type="term" value="F:ATPase-coupled transmembrane transporter activity"/>
    <property type="evidence" value="ECO:0007669"/>
    <property type="project" value="TreeGrafter"/>
</dbReference>
<dbReference type="AlphaFoldDB" id="A0A1B6KGF4"/>
<evidence type="ECO:0000256" key="2">
    <source>
        <dbReference type="ARBA" id="ARBA00022840"/>
    </source>
</evidence>
<evidence type="ECO:0000256" key="3">
    <source>
        <dbReference type="SAM" id="MobiDB-lite"/>
    </source>
</evidence>
<keyword evidence="2" id="KW-0067">ATP-binding</keyword>